<proteinExistence type="predicted"/>
<name>A0A8S5M6U0_9CAUD</name>
<reference evidence="1" key="1">
    <citation type="journal article" date="2021" name="Proc. Natl. Acad. Sci. U.S.A.">
        <title>A Catalog of Tens of Thousands of Viruses from Human Metagenomes Reveals Hidden Associations with Chronic Diseases.</title>
        <authorList>
            <person name="Tisza M.J."/>
            <person name="Buck C.B."/>
        </authorList>
    </citation>
    <scope>NUCLEOTIDE SEQUENCE</scope>
    <source>
        <strain evidence="1">Ct73V17</strain>
    </source>
</reference>
<evidence type="ECO:0000313" key="1">
    <source>
        <dbReference type="EMBL" id="DAD77872.1"/>
    </source>
</evidence>
<organism evidence="1">
    <name type="scientific">Siphoviridae sp. ct73V17</name>
    <dbReference type="NCBI Taxonomy" id="2826302"/>
    <lineage>
        <taxon>Viruses</taxon>
        <taxon>Duplodnaviria</taxon>
        <taxon>Heunggongvirae</taxon>
        <taxon>Uroviricota</taxon>
        <taxon>Caudoviricetes</taxon>
    </lineage>
</organism>
<dbReference type="PROSITE" id="PS50096">
    <property type="entry name" value="IQ"/>
    <property type="match status" value="1"/>
</dbReference>
<protein>
    <recommendedName>
        <fullName evidence="2">AP2 domain-containing protein</fullName>
    </recommendedName>
</protein>
<evidence type="ECO:0008006" key="2">
    <source>
        <dbReference type="Google" id="ProtNLM"/>
    </source>
</evidence>
<dbReference type="EMBL" id="BK014835">
    <property type="protein sequence ID" value="DAD77872.1"/>
    <property type="molecule type" value="Genomic_DNA"/>
</dbReference>
<sequence length="178" mass="20666">MGKPIDITGKKFGKLTVLGVHHLGKRNTRYWLCKCECGKETVQISANLKSGRIKSCGCQRYIELSERNKKHGMAGTRIYRIWRGMISRCKYKTATGYENYGARGISVCKEWEDFERFYLWALENGYSDELTIERKNVDGNYEPGNCEWITWEMQASNKRKRTSIPNRDVKTGRFVKSA</sequence>
<accession>A0A8S5M6U0</accession>